<evidence type="ECO:0000313" key="2">
    <source>
        <dbReference type="EMBL" id="PTL56640.1"/>
    </source>
</evidence>
<dbReference type="Proteomes" id="UP000240739">
    <property type="component" value="Unassembled WGS sequence"/>
</dbReference>
<dbReference type="Gene3D" id="3.40.50.720">
    <property type="entry name" value="NAD(P)-binding Rossmann-like Domain"/>
    <property type="match status" value="1"/>
</dbReference>
<accession>A0A2T4UFV5</accession>
<dbReference type="AlphaFoldDB" id="A0A2T4UFV5"/>
<evidence type="ECO:0000313" key="3">
    <source>
        <dbReference type="Proteomes" id="UP000240739"/>
    </source>
</evidence>
<comment type="caution">
    <text evidence="2">The sequence shown here is derived from an EMBL/GenBank/DDBJ whole genome shotgun (WGS) entry which is preliminary data.</text>
</comment>
<dbReference type="InterPro" id="IPR036291">
    <property type="entry name" value="NAD(P)-bd_dom_sf"/>
</dbReference>
<dbReference type="InterPro" id="IPR051783">
    <property type="entry name" value="NAD(P)-dependent_oxidoreduct"/>
</dbReference>
<gene>
    <name evidence="2" type="ORF">C7Y72_16975</name>
</gene>
<sequence length="315" mass="33022">MKILVAGATGAIGRPLLPRLRAAGHDVAAITRDERRADALRAAGVQAHVADVYDRDAVVAACVAAAPEVVVHQLTALPKALDVRRYRAAMRETNRLRAEATPHLVAGARAAGARRIVAQSISFITAPEGPPVHDEDARPFTDAPAQLRDAVAATLALEETTLAATDLDPVVLRYGFFYGPGTYYAPDGGTAQEIRARRFPLVGGGTGISSFVHVEDAADATVAALAGGAGGRYNVTDEEPAAAAQWLPHAAACLGARRPLRVPALVGRLAAGPHAVHFATTLRGNSGARFRETFGWTPAYPSWREGFRQALGAPA</sequence>
<dbReference type="Pfam" id="PF01370">
    <property type="entry name" value="Epimerase"/>
    <property type="match status" value="1"/>
</dbReference>
<feature type="domain" description="NAD-dependent epimerase/dehydratase" evidence="1">
    <location>
        <begin position="3"/>
        <end position="235"/>
    </location>
</feature>
<evidence type="ECO:0000259" key="1">
    <source>
        <dbReference type="Pfam" id="PF01370"/>
    </source>
</evidence>
<name>A0A2T4UFV5_9ACTN</name>
<reference evidence="2 3" key="1">
    <citation type="submission" date="2018-03" db="EMBL/GenBank/DDBJ databases">
        <title>Aquarubrobacter algicola gen. nov., sp. nov., a novel actinobacterium isolated from shallow eutrophic lake during the end of cyanobacterial harmful algal blooms.</title>
        <authorList>
            <person name="Chun S.J."/>
        </authorList>
    </citation>
    <scope>NUCLEOTIDE SEQUENCE [LARGE SCALE GENOMIC DNA]</scope>
    <source>
        <strain evidence="2 3">Seoho-28</strain>
    </source>
</reference>
<dbReference type="PANTHER" id="PTHR48079">
    <property type="entry name" value="PROTEIN YEEZ"/>
    <property type="match status" value="1"/>
</dbReference>
<dbReference type="RefSeq" id="WP_107570359.1">
    <property type="nucleotide sequence ID" value="NZ_PYYB01000002.1"/>
</dbReference>
<dbReference type="SUPFAM" id="SSF51735">
    <property type="entry name" value="NAD(P)-binding Rossmann-fold domains"/>
    <property type="match status" value="1"/>
</dbReference>
<dbReference type="InterPro" id="IPR001509">
    <property type="entry name" value="Epimerase_deHydtase"/>
</dbReference>
<organism evidence="2 3">
    <name type="scientific">Paraconexibacter algicola</name>
    <dbReference type="NCBI Taxonomy" id="2133960"/>
    <lineage>
        <taxon>Bacteria</taxon>
        <taxon>Bacillati</taxon>
        <taxon>Actinomycetota</taxon>
        <taxon>Thermoleophilia</taxon>
        <taxon>Solirubrobacterales</taxon>
        <taxon>Paraconexibacteraceae</taxon>
        <taxon>Paraconexibacter</taxon>
    </lineage>
</organism>
<dbReference type="GO" id="GO:0004029">
    <property type="term" value="F:aldehyde dehydrogenase (NAD+) activity"/>
    <property type="evidence" value="ECO:0007669"/>
    <property type="project" value="TreeGrafter"/>
</dbReference>
<dbReference type="EMBL" id="PYYB01000002">
    <property type="protein sequence ID" value="PTL56640.1"/>
    <property type="molecule type" value="Genomic_DNA"/>
</dbReference>
<dbReference type="OrthoDB" id="9787292at2"/>
<proteinExistence type="predicted"/>
<keyword evidence="3" id="KW-1185">Reference proteome</keyword>
<dbReference type="PANTHER" id="PTHR48079:SF6">
    <property type="entry name" value="NAD(P)-BINDING DOMAIN-CONTAINING PROTEIN-RELATED"/>
    <property type="match status" value="1"/>
</dbReference>
<dbReference type="GO" id="GO:0005737">
    <property type="term" value="C:cytoplasm"/>
    <property type="evidence" value="ECO:0007669"/>
    <property type="project" value="TreeGrafter"/>
</dbReference>
<protein>
    <submittedName>
        <fullName evidence="2">Dehydrogenase</fullName>
    </submittedName>
</protein>